<dbReference type="HOGENOM" id="CLU_003041_26_6_1"/>
<evidence type="ECO:0000259" key="10">
    <source>
        <dbReference type="PROSITE" id="PS51194"/>
    </source>
</evidence>
<dbReference type="CDD" id="cd18787">
    <property type="entry name" value="SF2_C_DEAD"/>
    <property type="match status" value="1"/>
</dbReference>
<feature type="region of interest" description="Disordered" evidence="8">
    <location>
        <begin position="37"/>
        <end position="57"/>
    </location>
</feature>
<dbReference type="GO" id="GO:0070013">
    <property type="term" value="C:intracellular organelle lumen"/>
    <property type="evidence" value="ECO:0007669"/>
    <property type="project" value="UniProtKB-ARBA"/>
</dbReference>
<dbReference type="KEGG" id="zro:ZYRO0C04378g"/>
<dbReference type="InterPro" id="IPR014001">
    <property type="entry name" value="Helicase_ATP-bd"/>
</dbReference>
<feature type="compositionally biased region" description="Low complexity" evidence="8">
    <location>
        <begin position="44"/>
        <end position="57"/>
    </location>
</feature>
<dbReference type="InterPro" id="IPR027417">
    <property type="entry name" value="P-loop_NTPase"/>
</dbReference>
<dbReference type="Gene3D" id="3.40.50.300">
    <property type="entry name" value="P-loop containing nucleotide triphosphate hydrolases"/>
    <property type="match status" value="2"/>
</dbReference>
<name>C5DT04_ZYGRC</name>
<evidence type="ECO:0000256" key="4">
    <source>
        <dbReference type="ARBA" id="ARBA00022840"/>
    </source>
</evidence>
<organism evidence="11 12">
    <name type="scientific">Zygosaccharomyces rouxii (strain ATCC 2623 / CBS 732 / NBRC 1130 / NCYC 568 / NRRL Y-229)</name>
    <dbReference type="NCBI Taxonomy" id="559307"/>
    <lineage>
        <taxon>Eukaryota</taxon>
        <taxon>Fungi</taxon>
        <taxon>Dikarya</taxon>
        <taxon>Ascomycota</taxon>
        <taxon>Saccharomycotina</taxon>
        <taxon>Saccharomycetes</taxon>
        <taxon>Saccharomycetales</taxon>
        <taxon>Saccharomycetaceae</taxon>
        <taxon>Zygosaccharomyces</taxon>
    </lineage>
</organism>
<evidence type="ECO:0000256" key="6">
    <source>
        <dbReference type="RuleBase" id="RU000492"/>
    </source>
</evidence>
<dbReference type="Pfam" id="PF00271">
    <property type="entry name" value="Helicase_C"/>
    <property type="match status" value="1"/>
</dbReference>
<accession>C5DT04</accession>
<dbReference type="InterPro" id="IPR011545">
    <property type="entry name" value="DEAD/DEAH_box_helicase_dom"/>
</dbReference>
<keyword evidence="12" id="KW-1185">Reference proteome</keyword>
<reference evidence="11 12" key="1">
    <citation type="journal article" date="2009" name="Genome Res.">
        <title>Comparative genomics of protoploid Saccharomycetaceae.</title>
        <authorList>
            <consortium name="The Genolevures Consortium"/>
            <person name="Souciet J.-L."/>
            <person name="Dujon B."/>
            <person name="Gaillardin C."/>
            <person name="Johnston M."/>
            <person name="Baret P.V."/>
            <person name="Cliften P."/>
            <person name="Sherman D.J."/>
            <person name="Weissenbach J."/>
            <person name="Westhof E."/>
            <person name="Wincker P."/>
            <person name="Jubin C."/>
            <person name="Poulain J."/>
            <person name="Barbe V."/>
            <person name="Segurens B."/>
            <person name="Artiguenave F."/>
            <person name="Anthouard V."/>
            <person name="Vacherie B."/>
            <person name="Val M.-E."/>
            <person name="Fulton R.S."/>
            <person name="Minx P."/>
            <person name="Wilson R."/>
            <person name="Durrens P."/>
            <person name="Jean G."/>
            <person name="Marck C."/>
            <person name="Martin T."/>
            <person name="Nikolski M."/>
            <person name="Rolland T."/>
            <person name="Seret M.-L."/>
            <person name="Casaregola S."/>
            <person name="Despons L."/>
            <person name="Fairhead C."/>
            <person name="Fischer G."/>
            <person name="Lafontaine I."/>
            <person name="Leh V."/>
            <person name="Lemaire M."/>
            <person name="de Montigny J."/>
            <person name="Neuveglise C."/>
            <person name="Thierry A."/>
            <person name="Blanc-Lenfle I."/>
            <person name="Bleykasten C."/>
            <person name="Diffels J."/>
            <person name="Fritsch E."/>
            <person name="Frangeul L."/>
            <person name="Goeffon A."/>
            <person name="Jauniaux N."/>
            <person name="Kachouri-Lafond R."/>
            <person name="Payen C."/>
            <person name="Potier S."/>
            <person name="Pribylova L."/>
            <person name="Ozanne C."/>
            <person name="Richard G.-F."/>
            <person name="Sacerdot C."/>
            <person name="Straub M.-L."/>
            <person name="Talla E."/>
        </authorList>
    </citation>
    <scope>NUCLEOTIDE SEQUENCE [LARGE SCALE GENOMIC DNA]</scope>
    <source>
        <strain evidence="11 12">ATCC 2623 / CBS 732 / BCRC 21506 / NBRC 1130 / NCYC 568 / NRRL Y-229</strain>
    </source>
</reference>
<dbReference type="EMBL" id="CU928175">
    <property type="protein sequence ID" value="CAR26915.1"/>
    <property type="molecule type" value="Genomic_DNA"/>
</dbReference>
<evidence type="ECO:0000256" key="5">
    <source>
        <dbReference type="ARBA" id="ARBA00022884"/>
    </source>
</evidence>
<feature type="compositionally biased region" description="Polar residues" evidence="8">
    <location>
        <begin position="588"/>
        <end position="637"/>
    </location>
</feature>
<evidence type="ECO:0000256" key="3">
    <source>
        <dbReference type="ARBA" id="ARBA00022806"/>
    </source>
</evidence>
<feature type="region of interest" description="Disordered" evidence="8">
    <location>
        <begin position="566"/>
        <end position="681"/>
    </location>
</feature>
<dbReference type="Proteomes" id="UP000008536">
    <property type="component" value="Chromosome C"/>
</dbReference>
<keyword evidence="1 6" id="KW-0547">Nucleotide-binding</keyword>
<dbReference type="InterPro" id="IPR001650">
    <property type="entry name" value="Helicase_C-like"/>
</dbReference>
<proteinExistence type="inferred from homology"/>
<comment type="domain">
    <text evidence="7">The Q motif is unique to and characteristic of the DEAD box family of RNA helicases and controls ATP binding and hydrolysis.</text>
</comment>
<dbReference type="PROSITE" id="PS51192">
    <property type="entry name" value="HELICASE_ATP_BIND_1"/>
    <property type="match status" value="1"/>
</dbReference>
<evidence type="ECO:0000256" key="2">
    <source>
        <dbReference type="ARBA" id="ARBA00022801"/>
    </source>
</evidence>
<dbReference type="InterPro" id="IPR000629">
    <property type="entry name" value="RNA-helicase_DEAD-box_CS"/>
</dbReference>
<dbReference type="GO" id="GO:0003724">
    <property type="term" value="F:RNA helicase activity"/>
    <property type="evidence" value="ECO:0007669"/>
    <property type="project" value="UniProtKB-EC"/>
</dbReference>
<dbReference type="FunCoup" id="C5DT04">
    <property type="interactions" value="241"/>
</dbReference>
<evidence type="ECO:0000313" key="11">
    <source>
        <dbReference type="EMBL" id="CAR26915.1"/>
    </source>
</evidence>
<comment type="similarity">
    <text evidence="6">Belongs to the DEAD box helicase family.</text>
</comment>
<comment type="function">
    <text evidence="7">RNA helicase.</text>
</comment>
<dbReference type="SMART" id="SM00487">
    <property type="entry name" value="DEXDc"/>
    <property type="match status" value="1"/>
</dbReference>
<dbReference type="SUPFAM" id="SSF52540">
    <property type="entry name" value="P-loop containing nucleoside triphosphate hydrolases"/>
    <property type="match status" value="2"/>
</dbReference>
<sequence>MNTRCLGAKISLGSILKTRCQIIRPVRFYQKFGDRKASSRNDFRPSPSESRSSPRNFPRAKLIEVPFEANTPEVTLAQLKNNGLIGGDLHDCIVNIGFTGLTPVQQKAIRPILENQSQDVITRAKTGTGKTFAFLIPMFQHLINTKRENPSAVKYVIVAPTRDLALQIEMETRRIQAAHPVLKRFHSLTLVGGTNFAASVTDLIRRKPQVVIATPGRLLDILQRYEKHFKQVDVKVLDEADRLLEIGFQQDLEKISSILNKINETGPDHIRTLLFSATLDAKVQDLSQSIMGKDECLFLDTVDKNEPQAHEKISQSAVIAENLGHSILATMDHVKRQVLANPNYKAILFTPTIKCTTLISELLHAQQDVAVPILEFHGKKTQNVRTKMVQKFKRDRSGILVCTDVAARGLDFPDVGEVLQIGVPAIMSQYIHRIGRTARAGKTGKAVLFMSKEEVPFLQKLAKGAQIIIKDQEDYEPDMSTIEEFASGFTDSEELVDALISAIAFYRSNAKGYGFNDNRILGQLAGSYGSLLNDKEARLPISSNTLEKLGLSNNRVALEAFDIHGSYHGKPRSRDGQSSSYRGDRDGQSNSYRGGRDGQSNSYRGGRDGQSNSYRGSRDGQSNSYRGSRDGQSNSYRGNRDRHWYDEEPFQNFVKKGNLKNRNFSNKFYDKRKGHNPRFEN</sequence>
<dbReference type="AlphaFoldDB" id="C5DT04"/>
<dbReference type="PROSITE" id="PS00039">
    <property type="entry name" value="DEAD_ATP_HELICASE"/>
    <property type="match status" value="1"/>
</dbReference>
<dbReference type="GO" id="GO:0003723">
    <property type="term" value="F:RNA binding"/>
    <property type="evidence" value="ECO:0007669"/>
    <property type="project" value="UniProtKB-UniRule"/>
</dbReference>
<dbReference type="PANTHER" id="PTHR24031">
    <property type="entry name" value="RNA HELICASE"/>
    <property type="match status" value="1"/>
</dbReference>
<evidence type="ECO:0000313" key="12">
    <source>
        <dbReference type="Proteomes" id="UP000008536"/>
    </source>
</evidence>
<keyword evidence="2 6" id="KW-0378">Hydrolase</keyword>
<protein>
    <recommendedName>
        <fullName evidence="7">ATP-dependent RNA helicase</fullName>
        <ecNumber evidence="7">3.6.4.13</ecNumber>
    </recommendedName>
</protein>
<feature type="domain" description="Helicase ATP-binding" evidence="9">
    <location>
        <begin position="111"/>
        <end position="297"/>
    </location>
</feature>
<gene>
    <name evidence="11" type="ordered locus">ZYRO0C04378g</name>
</gene>
<dbReference type="GO" id="GO:0005524">
    <property type="term" value="F:ATP binding"/>
    <property type="evidence" value="ECO:0007669"/>
    <property type="project" value="UniProtKB-UniRule"/>
</dbReference>
<evidence type="ECO:0000259" key="9">
    <source>
        <dbReference type="PROSITE" id="PS51192"/>
    </source>
</evidence>
<comment type="catalytic activity">
    <reaction evidence="7">
        <text>ATP + H2O = ADP + phosphate + H(+)</text>
        <dbReference type="Rhea" id="RHEA:13065"/>
        <dbReference type="ChEBI" id="CHEBI:15377"/>
        <dbReference type="ChEBI" id="CHEBI:15378"/>
        <dbReference type="ChEBI" id="CHEBI:30616"/>
        <dbReference type="ChEBI" id="CHEBI:43474"/>
        <dbReference type="ChEBI" id="CHEBI:456216"/>
        <dbReference type="EC" id="3.6.4.13"/>
    </reaction>
</comment>
<dbReference type="GO" id="GO:0016787">
    <property type="term" value="F:hydrolase activity"/>
    <property type="evidence" value="ECO:0007669"/>
    <property type="project" value="UniProtKB-KW"/>
</dbReference>
<dbReference type="Pfam" id="PF00270">
    <property type="entry name" value="DEAD"/>
    <property type="match status" value="1"/>
</dbReference>
<keyword evidence="3 6" id="KW-0347">Helicase</keyword>
<keyword evidence="5 7" id="KW-0694">RNA-binding</keyword>
<evidence type="ECO:0000256" key="8">
    <source>
        <dbReference type="SAM" id="MobiDB-lite"/>
    </source>
</evidence>
<dbReference type="InParanoid" id="C5DT04"/>
<evidence type="ECO:0000256" key="7">
    <source>
        <dbReference type="RuleBase" id="RU365068"/>
    </source>
</evidence>
<feature type="domain" description="Helicase C-terminal" evidence="10">
    <location>
        <begin position="326"/>
        <end position="483"/>
    </location>
</feature>
<feature type="compositionally biased region" description="Basic residues" evidence="8">
    <location>
        <begin position="670"/>
        <end position="681"/>
    </location>
</feature>
<dbReference type="SMART" id="SM00490">
    <property type="entry name" value="HELICc"/>
    <property type="match status" value="1"/>
</dbReference>
<evidence type="ECO:0000256" key="1">
    <source>
        <dbReference type="ARBA" id="ARBA00022741"/>
    </source>
</evidence>
<dbReference type="PROSITE" id="PS51194">
    <property type="entry name" value="HELICASE_CTER"/>
    <property type="match status" value="1"/>
</dbReference>
<dbReference type="STRING" id="559307.C5DT04"/>
<dbReference type="EC" id="3.6.4.13" evidence="7"/>
<keyword evidence="4 6" id="KW-0067">ATP-binding</keyword>